<dbReference type="EMBL" id="WCUV01000014">
    <property type="protein sequence ID" value="KAB4088280.1"/>
    <property type="molecule type" value="Genomic_DNA"/>
</dbReference>
<dbReference type="OrthoDB" id="964423at2"/>
<dbReference type="Proteomes" id="UP000283684">
    <property type="component" value="Unassembled WGS sequence"/>
</dbReference>
<evidence type="ECO:0000313" key="13">
    <source>
        <dbReference type="EMBL" id="RHE60951.1"/>
    </source>
</evidence>
<evidence type="ECO:0000259" key="1">
    <source>
        <dbReference type="Pfam" id="PF01548"/>
    </source>
</evidence>
<dbReference type="NCBIfam" id="NF033542">
    <property type="entry name" value="transpos_IS110"/>
    <property type="match status" value="1"/>
</dbReference>
<dbReference type="RefSeq" id="WP_005835758.1">
    <property type="nucleotide sequence ID" value="NZ_CACRTC010000006.1"/>
</dbReference>
<evidence type="ECO:0000313" key="6">
    <source>
        <dbReference type="EMBL" id="KAB4214366.1"/>
    </source>
</evidence>
<dbReference type="Pfam" id="PF02371">
    <property type="entry name" value="Transposase_20"/>
    <property type="match status" value="1"/>
</dbReference>
<evidence type="ECO:0000313" key="16">
    <source>
        <dbReference type="Proteomes" id="UP000260844"/>
    </source>
</evidence>
<name>A0A174HFK4_BACUN</name>
<dbReference type="Proteomes" id="UP000432488">
    <property type="component" value="Unassembled WGS sequence"/>
</dbReference>
<evidence type="ECO:0000313" key="14">
    <source>
        <dbReference type="Proteomes" id="UP000095614"/>
    </source>
</evidence>
<dbReference type="Proteomes" id="UP000284640">
    <property type="component" value="Unassembled WGS sequence"/>
</dbReference>
<dbReference type="EMBL" id="QSRK01000001">
    <property type="protein sequence ID" value="RGL17828.1"/>
    <property type="molecule type" value="Genomic_DNA"/>
</dbReference>
<feature type="domain" description="Transposase IS116/IS110/IS902 C-terminal" evidence="2">
    <location>
        <begin position="234"/>
        <end position="318"/>
    </location>
</feature>
<dbReference type="Pfam" id="PF01548">
    <property type="entry name" value="DEDD_Tnp_IS110"/>
    <property type="match status" value="1"/>
</dbReference>
<evidence type="ECO:0000313" key="22">
    <source>
        <dbReference type="Proteomes" id="UP000487989"/>
    </source>
</evidence>
<reference evidence="15 16" key="2">
    <citation type="submission" date="2018-08" db="EMBL/GenBank/DDBJ databases">
        <title>A genome reference for cultivated species of the human gut microbiota.</title>
        <authorList>
            <person name="Zou Y."/>
            <person name="Xue W."/>
            <person name="Luo G."/>
        </authorList>
    </citation>
    <scope>NUCLEOTIDE SEQUENCE [LARGE SCALE GENOMIC DNA]</scope>
    <source>
        <strain evidence="13 18">AM27-46</strain>
        <strain evidence="12 17">AM50-4</strain>
        <strain evidence="11 15">TF08-13</strain>
        <strain evidence="10 16">TM04-30</strain>
    </source>
</reference>
<evidence type="ECO:0000313" key="12">
    <source>
        <dbReference type="EMBL" id="RGZ47838.1"/>
    </source>
</evidence>
<feature type="domain" description="Transposase IS110-like N-terminal" evidence="1">
    <location>
        <begin position="16"/>
        <end position="159"/>
    </location>
</feature>
<sequence>MVQRKELNFEGQNIYIGIDVHLKTWHVSILTESGCLKKHSQQSSAQALFEHLKKHYPNGNYLSAYEAGFSGFSTYYSLLDFGIECLPVHAADIPTGQYESVMKTDAIDSTKIARALKSGLLRGIYIPKKEVLDDRNVMRLRITLKRQLSGYKSRVKHLLYNNGVIYPECFQNSKSHWSKRYLKWVHEDVQLLSESRNSLDLLLRQVELFRKSLLEITRLVRTLSRNGRYGEAYENIVSIPGIGMITGMCLLTEIGDIHRFRNERQFASYLGLVPTSHSSGEKTSHGEMTFRGNKRLGPLLVESALVAIRQDRALAAAYGEYCKRMLPQEAIIRITRKLSNRILIILKSGKKYEHDRCY</sequence>
<dbReference type="PANTHER" id="PTHR33055">
    <property type="entry name" value="TRANSPOSASE FOR INSERTION SEQUENCE ELEMENT IS1111A"/>
    <property type="match status" value="1"/>
</dbReference>
<evidence type="ECO:0000313" key="5">
    <source>
        <dbReference type="EMBL" id="KAB4181999.1"/>
    </source>
</evidence>
<reference evidence="19 20" key="3">
    <citation type="journal article" date="2019" name="Nat. Med.">
        <title>A library of human gut bacterial isolates paired with longitudinal multiomics data enables mechanistic microbiome research.</title>
        <authorList>
            <person name="Poyet M."/>
            <person name="Groussin M."/>
            <person name="Gibbons S.M."/>
            <person name="Avila-Pacheco J."/>
            <person name="Jiang X."/>
            <person name="Kearney S.M."/>
            <person name="Perrotta A.R."/>
            <person name="Berdy B."/>
            <person name="Zhao S."/>
            <person name="Lieberman T.D."/>
            <person name="Swanson P.K."/>
            <person name="Smith M."/>
            <person name="Roesemann S."/>
            <person name="Alexander J.E."/>
            <person name="Rich S.A."/>
            <person name="Livny J."/>
            <person name="Vlamakis H."/>
            <person name="Clish C."/>
            <person name="Bullock K."/>
            <person name="Deik A."/>
            <person name="Scott J."/>
            <person name="Pierce K.A."/>
            <person name="Xavier R.J."/>
            <person name="Alm E.J."/>
        </authorList>
    </citation>
    <scope>NUCLEOTIDE SEQUENCE [LARGE SCALE GENOMIC DNA]</scope>
    <source>
        <strain evidence="6 21">BIOML-A11</strain>
        <strain evidence="5 20">BIOML-A21</strain>
        <strain evidence="7 22">BIOML-A3</strain>
        <strain evidence="4 19">BIOML-A42</strain>
    </source>
</reference>
<dbReference type="InterPro" id="IPR047650">
    <property type="entry name" value="Transpos_IS110"/>
</dbReference>
<evidence type="ECO:0000313" key="8">
    <source>
        <dbReference type="EMBL" id="MDC1752262.1"/>
    </source>
</evidence>
<dbReference type="GO" id="GO:0003677">
    <property type="term" value="F:DNA binding"/>
    <property type="evidence" value="ECO:0007669"/>
    <property type="project" value="InterPro"/>
</dbReference>
<dbReference type="EMBL" id="JAQNSI010000280">
    <property type="protein sequence ID" value="MDC1900941.1"/>
    <property type="molecule type" value="Genomic_DNA"/>
</dbReference>
<dbReference type="GO" id="GO:0006313">
    <property type="term" value="P:DNA transposition"/>
    <property type="evidence" value="ECO:0007669"/>
    <property type="project" value="InterPro"/>
</dbReference>
<evidence type="ECO:0000313" key="11">
    <source>
        <dbReference type="EMBL" id="RGL17828.1"/>
    </source>
</evidence>
<organism evidence="3 14">
    <name type="scientific">Bacteroides uniformis</name>
    <dbReference type="NCBI Taxonomy" id="820"/>
    <lineage>
        <taxon>Bacteria</taxon>
        <taxon>Pseudomonadati</taxon>
        <taxon>Bacteroidota</taxon>
        <taxon>Bacteroidia</taxon>
        <taxon>Bacteroidales</taxon>
        <taxon>Bacteroidaceae</taxon>
        <taxon>Bacteroides</taxon>
    </lineage>
</organism>
<proteinExistence type="predicted"/>
<evidence type="ECO:0000313" key="15">
    <source>
        <dbReference type="Proteomes" id="UP000260795"/>
    </source>
</evidence>
<evidence type="ECO:0000313" key="9">
    <source>
        <dbReference type="EMBL" id="MDC1900941.1"/>
    </source>
</evidence>
<dbReference type="Proteomes" id="UP000260795">
    <property type="component" value="Unassembled WGS sequence"/>
</dbReference>
<evidence type="ECO:0000313" key="4">
    <source>
        <dbReference type="EMBL" id="KAB4088280.1"/>
    </source>
</evidence>
<dbReference type="EMBL" id="CZAF01000004">
    <property type="protein sequence ID" value="CUO72146.1"/>
    <property type="molecule type" value="Genomic_DNA"/>
</dbReference>
<dbReference type="EMBL" id="QSPV01000007">
    <property type="protein sequence ID" value="RGJ93473.1"/>
    <property type="molecule type" value="Genomic_DNA"/>
</dbReference>
<dbReference type="AlphaFoldDB" id="A0A174HFK4"/>
<dbReference type="Proteomes" id="UP001218502">
    <property type="component" value="Unassembled WGS sequence"/>
</dbReference>
<evidence type="ECO:0000313" key="18">
    <source>
        <dbReference type="Proteomes" id="UP000284640"/>
    </source>
</evidence>
<evidence type="ECO:0000313" key="19">
    <source>
        <dbReference type="Proteomes" id="UP000432488"/>
    </source>
</evidence>
<dbReference type="InterPro" id="IPR003346">
    <property type="entry name" value="Transposase_20"/>
</dbReference>
<accession>A0A174HFK4</accession>
<protein>
    <submittedName>
        <fullName evidence="4">IS110 family transposase</fullName>
    </submittedName>
    <submittedName>
        <fullName evidence="3">Putative transposase</fullName>
    </submittedName>
</protein>
<evidence type="ECO:0000313" key="17">
    <source>
        <dbReference type="Proteomes" id="UP000283684"/>
    </source>
</evidence>
<dbReference type="Proteomes" id="UP001222603">
    <property type="component" value="Unassembled WGS sequence"/>
</dbReference>
<evidence type="ECO:0000313" key="21">
    <source>
        <dbReference type="Proteomes" id="UP000466952"/>
    </source>
</evidence>
<dbReference type="InterPro" id="IPR002525">
    <property type="entry name" value="Transp_IS110-like_N"/>
</dbReference>
<dbReference type="EMBL" id="WCTJ01000033">
    <property type="protein sequence ID" value="KAB4249281.1"/>
    <property type="molecule type" value="Genomic_DNA"/>
</dbReference>
<dbReference type="EMBL" id="JAQNQY010000006">
    <property type="protein sequence ID" value="MDC1752262.1"/>
    <property type="molecule type" value="Genomic_DNA"/>
</dbReference>
<evidence type="ECO:0000313" key="3">
    <source>
        <dbReference type="EMBL" id="CUO72146.1"/>
    </source>
</evidence>
<dbReference type="Proteomes" id="UP000095614">
    <property type="component" value="Unassembled WGS sequence"/>
</dbReference>
<dbReference type="Proteomes" id="UP000487989">
    <property type="component" value="Unassembled WGS sequence"/>
</dbReference>
<dbReference type="Proteomes" id="UP000466952">
    <property type="component" value="Unassembled WGS sequence"/>
</dbReference>
<dbReference type="EMBL" id="WCTR01000004">
    <property type="protein sequence ID" value="KAB4214366.1"/>
    <property type="molecule type" value="Genomic_DNA"/>
</dbReference>
<reference evidence="8" key="4">
    <citation type="submission" date="2022-10" db="EMBL/GenBank/DDBJ databases">
        <title>Human gut microbiome strain richness.</title>
        <authorList>
            <person name="Chen-Liaw A."/>
        </authorList>
    </citation>
    <scope>NUCLEOTIDE SEQUENCE</scope>
    <source>
        <strain evidence="9">1001713st1_F9_1001713B170221_170320</strain>
        <strain evidence="8">A1_m1001262Bd0_191120</strain>
    </source>
</reference>
<dbReference type="Proteomes" id="UP000260844">
    <property type="component" value="Unassembled WGS sequence"/>
</dbReference>
<dbReference type="EMBL" id="QSEE01000012">
    <property type="protein sequence ID" value="RGZ47838.1"/>
    <property type="molecule type" value="Genomic_DNA"/>
</dbReference>
<dbReference type="GO" id="GO:0004803">
    <property type="term" value="F:transposase activity"/>
    <property type="evidence" value="ECO:0007669"/>
    <property type="project" value="InterPro"/>
</dbReference>
<dbReference type="PANTHER" id="PTHR33055:SF13">
    <property type="entry name" value="TRANSPOSASE"/>
    <property type="match status" value="1"/>
</dbReference>
<reference evidence="3 14" key="1">
    <citation type="submission" date="2015-09" db="EMBL/GenBank/DDBJ databases">
        <authorList>
            <consortium name="Pathogen Informatics"/>
        </authorList>
    </citation>
    <scope>NUCLEOTIDE SEQUENCE [LARGE SCALE GENOMIC DNA]</scope>
    <source>
        <strain evidence="3 14">2789STDY5834847</strain>
    </source>
</reference>
<dbReference type="Proteomes" id="UP000442334">
    <property type="component" value="Unassembled WGS sequence"/>
</dbReference>
<evidence type="ECO:0000313" key="7">
    <source>
        <dbReference type="EMBL" id="KAB4249281.1"/>
    </source>
</evidence>
<evidence type="ECO:0000313" key="10">
    <source>
        <dbReference type="EMBL" id="RGJ93473.1"/>
    </source>
</evidence>
<gene>
    <name evidence="13" type="ORF">DW729_07310</name>
    <name evidence="12" type="ORF">DW988_13130</name>
    <name evidence="11" type="ORF">DXC80_01355</name>
    <name evidence="10" type="ORF">DXD40_10285</name>
    <name evidence="3" type="ORF">ERS852462_01285</name>
    <name evidence="7" type="ORF">GAP48_17395</name>
    <name evidence="6" type="ORF">GAP55_06895</name>
    <name evidence="5" type="ORF">GAQ34_19235</name>
    <name evidence="4" type="ORF">GAQ56_17190</name>
    <name evidence="8" type="ORF">POY80_07375</name>
    <name evidence="9" type="ORF">POZ10_09935</name>
</gene>
<evidence type="ECO:0000259" key="2">
    <source>
        <dbReference type="Pfam" id="PF02371"/>
    </source>
</evidence>
<dbReference type="EMBL" id="WCUA01000029">
    <property type="protein sequence ID" value="KAB4181999.1"/>
    <property type="molecule type" value="Genomic_DNA"/>
</dbReference>
<evidence type="ECO:0000313" key="20">
    <source>
        <dbReference type="Proteomes" id="UP000442334"/>
    </source>
</evidence>
<dbReference type="EMBL" id="QSKL01000003">
    <property type="protein sequence ID" value="RHE60951.1"/>
    <property type="molecule type" value="Genomic_DNA"/>
</dbReference>